<feature type="domain" description="FAS1-like dehydratase" evidence="2">
    <location>
        <begin position="18"/>
        <end position="158"/>
    </location>
</feature>
<organism evidence="4 6">
    <name type="scientific">Mycolicibacterium novocastrense</name>
    <name type="common">Mycobacterium novocastrense</name>
    <dbReference type="NCBI Taxonomy" id="59813"/>
    <lineage>
        <taxon>Bacteria</taxon>
        <taxon>Bacillati</taxon>
        <taxon>Actinomycetota</taxon>
        <taxon>Actinomycetes</taxon>
        <taxon>Mycobacteriales</taxon>
        <taxon>Mycobacteriaceae</taxon>
        <taxon>Mycolicibacterium</taxon>
    </lineage>
</organism>
<keyword evidence="5" id="KW-1185">Reference proteome</keyword>
<sequence length="359" mass="38913">MAAADELRDRVGEKIGFRGADSVTQNDIRRKLEVFTFSCPLHDDEAAAKANGYLGVVAPVTMTPLWGLPPYWAPGQPSPYLVDGQEMTGNITDTLALPFSRSVNVSSEWQYHAPLYLGDRLQGTTTIISVEQKRTRVGTGVFLQYESEYVKVSGELVALNRNTVFNYDPDDASRPEPGTSARAQQGDRGPRTRSVDDADTGVDWNTPLQFDDVTVGAQVRGPALALTYQRIVMNIAADRMFSGIHHSAAAAHAAGLADIIFNTRGLETLFETGLRRWMGLRGRLVQLGPFKMSASVHPGDVVQARWTVTGKHAQAGAETVDLQFGVFAGDRQAAQGIAAIALDGKSKAHQKFVGQEGVK</sequence>
<reference evidence="4" key="3">
    <citation type="journal article" date="2022" name="BMC Genomics">
        <title>Comparative genome analysis of mycobacteria focusing on tRNA and non-coding RNA.</title>
        <authorList>
            <person name="Behra P.R.K."/>
            <person name="Pettersson B.M.F."/>
            <person name="Ramesh M."/>
            <person name="Das S."/>
            <person name="Dasgupta S."/>
            <person name="Kirsebom L.A."/>
        </authorList>
    </citation>
    <scope>NUCLEOTIDE SEQUENCE</scope>
    <source>
        <strain evidence="4">DSM 44203</strain>
    </source>
</reference>
<evidence type="ECO:0000259" key="2">
    <source>
        <dbReference type="Pfam" id="PF13452"/>
    </source>
</evidence>
<dbReference type="RefSeq" id="WP_067395719.1">
    <property type="nucleotide sequence ID" value="NZ_BCTA01000088.1"/>
</dbReference>
<dbReference type="AlphaFoldDB" id="A0AAW5SUZ1"/>
<reference evidence="3 5" key="1">
    <citation type="journal article" date="2016" name="Genome Announc.">
        <title>Draft Genome Sequences of Five Rapidly Growing Mycobacterium Species, M. thermoresistibile, M. fortuitum subsp. acetamidolyticum, M. canariasense, M. brisbanense, and M. novocastrense.</title>
        <authorList>
            <person name="Katahira K."/>
            <person name="Ogura Y."/>
            <person name="Gotoh Y."/>
            <person name="Hayashi T."/>
        </authorList>
    </citation>
    <scope>NUCLEOTIDE SEQUENCE [LARGE SCALE GENOMIC DNA]</scope>
    <source>
        <strain evidence="3 5">JCM18114</strain>
    </source>
</reference>
<evidence type="ECO:0000313" key="4">
    <source>
        <dbReference type="EMBL" id="MCV7027573.1"/>
    </source>
</evidence>
<evidence type="ECO:0000256" key="1">
    <source>
        <dbReference type="SAM" id="MobiDB-lite"/>
    </source>
</evidence>
<name>A0AAW5SUZ1_MYCNV</name>
<dbReference type="Proteomes" id="UP000069773">
    <property type="component" value="Unassembled WGS sequence"/>
</dbReference>
<dbReference type="EMBL" id="BCTA01000088">
    <property type="protein sequence ID" value="GAT12208.1"/>
    <property type="molecule type" value="Genomic_DNA"/>
</dbReference>
<evidence type="ECO:0000313" key="3">
    <source>
        <dbReference type="EMBL" id="GAT12208.1"/>
    </source>
</evidence>
<proteinExistence type="predicted"/>
<dbReference type="Proteomes" id="UP001207528">
    <property type="component" value="Unassembled WGS sequence"/>
</dbReference>
<reference evidence="4" key="2">
    <citation type="submission" date="2020-07" db="EMBL/GenBank/DDBJ databases">
        <authorList>
            <person name="Pettersson B.M.F."/>
            <person name="Behra P.R.K."/>
            <person name="Ramesh M."/>
            <person name="Das S."/>
            <person name="Dasgupta S."/>
            <person name="Kirsebom L.A."/>
        </authorList>
    </citation>
    <scope>NUCLEOTIDE SEQUENCE</scope>
    <source>
        <strain evidence="4">DSM 44203</strain>
    </source>
</reference>
<gene>
    <name evidence="4" type="ORF">H7I77_30230</name>
    <name evidence="3" type="ORF">RMCN_5341</name>
</gene>
<feature type="region of interest" description="Disordered" evidence="1">
    <location>
        <begin position="166"/>
        <end position="203"/>
    </location>
</feature>
<dbReference type="Gene3D" id="3.10.129.10">
    <property type="entry name" value="Hotdog Thioesterase"/>
    <property type="match status" value="2"/>
</dbReference>
<evidence type="ECO:0000313" key="6">
    <source>
        <dbReference type="Proteomes" id="UP001207528"/>
    </source>
</evidence>
<dbReference type="InterPro" id="IPR039569">
    <property type="entry name" value="FAS1-like_DH_region"/>
</dbReference>
<dbReference type="SUPFAM" id="SSF54637">
    <property type="entry name" value="Thioesterase/thiol ester dehydrase-isomerase"/>
    <property type="match status" value="2"/>
</dbReference>
<evidence type="ECO:0000313" key="5">
    <source>
        <dbReference type="Proteomes" id="UP000069773"/>
    </source>
</evidence>
<dbReference type="EMBL" id="JACKTI010000084">
    <property type="protein sequence ID" value="MCV7027573.1"/>
    <property type="molecule type" value="Genomic_DNA"/>
</dbReference>
<dbReference type="Pfam" id="PF13452">
    <property type="entry name" value="FAS1_DH_region"/>
    <property type="match status" value="1"/>
</dbReference>
<accession>A0AAW5SUZ1</accession>
<dbReference type="InterPro" id="IPR029069">
    <property type="entry name" value="HotDog_dom_sf"/>
</dbReference>
<comment type="caution">
    <text evidence="4">The sequence shown here is derived from an EMBL/GenBank/DDBJ whole genome shotgun (WGS) entry which is preliminary data.</text>
</comment>
<protein>
    <submittedName>
        <fullName evidence="4">MaoC family dehydratase N-terminal domain-containing protein</fullName>
    </submittedName>
</protein>